<feature type="region of interest" description="Disordered" evidence="3">
    <location>
        <begin position="323"/>
        <end position="369"/>
    </location>
</feature>
<evidence type="ECO:0000256" key="2">
    <source>
        <dbReference type="ARBA" id="ARBA00049106"/>
    </source>
</evidence>
<comment type="catalytic activity">
    <reaction evidence="2">
        <text>oxidized coenzyme F420-(gamma-L-Glu)(n) + a quinol + H(+) = reduced coenzyme F420-(gamma-L-Glu)(n) + a quinone</text>
        <dbReference type="Rhea" id="RHEA:39663"/>
        <dbReference type="Rhea" id="RHEA-COMP:12939"/>
        <dbReference type="Rhea" id="RHEA-COMP:14378"/>
        <dbReference type="ChEBI" id="CHEBI:15378"/>
        <dbReference type="ChEBI" id="CHEBI:24646"/>
        <dbReference type="ChEBI" id="CHEBI:132124"/>
        <dbReference type="ChEBI" id="CHEBI:133980"/>
        <dbReference type="ChEBI" id="CHEBI:139511"/>
    </reaction>
</comment>
<comment type="caution">
    <text evidence="5">The sequence shown here is derived from an EMBL/GenBank/DDBJ whole genome shotgun (WGS) entry which is preliminary data.</text>
</comment>
<dbReference type="InterPro" id="IPR012349">
    <property type="entry name" value="Split_barrel_FMN-bd"/>
</dbReference>
<evidence type="ECO:0000313" key="6">
    <source>
        <dbReference type="Proteomes" id="UP000320095"/>
    </source>
</evidence>
<gene>
    <name evidence="5" type="ORF">EAH80_20560</name>
</gene>
<feature type="compositionally biased region" description="Low complexity" evidence="3">
    <location>
        <begin position="359"/>
        <end position="368"/>
    </location>
</feature>
<dbReference type="InterPro" id="IPR004378">
    <property type="entry name" value="F420H2_quin_Rdtase"/>
</dbReference>
<dbReference type="Pfam" id="PF02720">
    <property type="entry name" value="DUF222"/>
    <property type="match status" value="1"/>
</dbReference>
<evidence type="ECO:0000256" key="3">
    <source>
        <dbReference type="SAM" id="MobiDB-lite"/>
    </source>
</evidence>
<dbReference type="AlphaFoldDB" id="A0A502E3M1"/>
<dbReference type="CDD" id="cd00085">
    <property type="entry name" value="HNHc"/>
    <property type="match status" value="1"/>
</dbReference>
<comment type="similarity">
    <text evidence="1">Belongs to the F420H(2)-dependent quinone reductase family.</text>
</comment>
<name>A0A502E3M1_9MYCO</name>
<accession>A0A502E3M1</accession>
<dbReference type="InterPro" id="IPR003615">
    <property type="entry name" value="HNH_nuc"/>
</dbReference>
<dbReference type="Pfam" id="PF04075">
    <property type="entry name" value="F420H2_quin_red"/>
    <property type="match status" value="1"/>
</dbReference>
<organism evidence="5 6">
    <name type="scientific">Mycolicibacterium hodleri</name>
    <dbReference type="NCBI Taxonomy" id="49897"/>
    <lineage>
        <taxon>Bacteria</taxon>
        <taxon>Bacillati</taxon>
        <taxon>Actinomycetota</taxon>
        <taxon>Actinomycetes</taxon>
        <taxon>Mycobacteriales</taxon>
        <taxon>Mycobacteriaceae</taxon>
        <taxon>Mycolicibacterium</taxon>
    </lineage>
</organism>
<dbReference type="InterPro" id="IPR003870">
    <property type="entry name" value="DUF222"/>
</dbReference>
<dbReference type="Gene3D" id="2.30.110.10">
    <property type="entry name" value="Electron Transport, Fmn-binding Protein, Chain A"/>
    <property type="match status" value="1"/>
</dbReference>
<keyword evidence="6" id="KW-1185">Reference proteome</keyword>
<dbReference type="NCBIfam" id="TIGR00026">
    <property type="entry name" value="hi_GC_TIGR00026"/>
    <property type="match status" value="1"/>
</dbReference>
<dbReference type="GO" id="GO:0016491">
    <property type="term" value="F:oxidoreductase activity"/>
    <property type="evidence" value="ECO:0007669"/>
    <property type="project" value="InterPro"/>
</dbReference>
<dbReference type="Proteomes" id="UP000320095">
    <property type="component" value="Unassembled WGS sequence"/>
</dbReference>
<dbReference type="PANTHER" id="PTHR39428:SF1">
    <property type="entry name" value="F420H(2)-DEPENDENT QUINONE REDUCTASE RV1261C"/>
    <property type="match status" value="1"/>
</dbReference>
<evidence type="ECO:0000313" key="5">
    <source>
        <dbReference type="EMBL" id="TPG32213.1"/>
    </source>
</evidence>
<dbReference type="EMBL" id="RCZG01000009">
    <property type="protein sequence ID" value="TPG32213.1"/>
    <property type="molecule type" value="Genomic_DNA"/>
</dbReference>
<dbReference type="PANTHER" id="PTHR39428">
    <property type="entry name" value="F420H(2)-DEPENDENT QUINONE REDUCTASE RV1261C"/>
    <property type="match status" value="1"/>
</dbReference>
<dbReference type="GO" id="GO:0005886">
    <property type="term" value="C:plasma membrane"/>
    <property type="evidence" value="ECO:0007669"/>
    <property type="project" value="TreeGrafter"/>
</dbReference>
<feature type="domain" description="DUF222" evidence="4">
    <location>
        <begin position="78"/>
        <end position="327"/>
    </location>
</feature>
<dbReference type="GO" id="GO:0070967">
    <property type="term" value="F:coenzyme F420 binding"/>
    <property type="evidence" value="ECO:0007669"/>
    <property type="project" value="TreeGrafter"/>
</dbReference>
<reference evidence="5 6" key="1">
    <citation type="journal article" date="2019" name="Environ. Microbiol.">
        <title>Species interactions and distinct microbial communities in high Arctic permafrost affected cryosols are associated with the CH4 and CO2 gas fluxes.</title>
        <authorList>
            <person name="Altshuler I."/>
            <person name="Hamel J."/>
            <person name="Turney S."/>
            <person name="Magnuson E."/>
            <person name="Levesque R."/>
            <person name="Greer C."/>
            <person name="Whyte L.G."/>
        </authorList>
    </citation>
    <scope>NUCLEOTIDE SEQUENCE [LARGE SCALE GENOMIC DNA]</scope>
    <source>
        <strain evidence="5 6">S5.20</strain>
    </source>
</reference>
<sequence length="697" mass="74032">MMEQPTCRIARRPPDIMCHRRFSGLGGGVVHSWCFIHRSASDLSYLSPVPDIFDCVFDELVAQTAGVRGAGAVQAWSRVESAACARRLAAMATMLDDAHAADGSASRDQWCLDNWDAVSAHIAAAGRLTSGVASNLLLVAVALRERFPKVQALFADGLITYQVVRAIVARAANVTDPDALHALDTALAEALVGWGPMSVAKTEQHIDAIVAQVDPLAVRRTQTRARDRSLNVHVEDGSGLAAVFGSLFTPDAIALDVRLNALADTVCPADPRTKDQRRADAMGALAHGADRLACLCGSADCDAAQNPPSTGVIIHLIAHHDTTTGTGGHGVPDLPGPDAPADPDAPDGSDAPADPPAPDAADTPTADPAAEECAALDGVAPTMFTRPLAELTLTEALTDTDPGALSSIRPAAMMGGRFLPGPLLRRAALGATITAIVHPGHAPPEPRYTPSKTLADFVRCRDLTCRFPGCHEPATTCDLDHTIPWPCGPTQAANLKTLCRRQSRNRISPDGGPGLASPIMTDLLNGIPRVDPTSKPTVMRREVARILTTTTGSAIHRMFIAPLDTRLMHLTGGRVHLAKGTIPLVLLRTTGARSGVERDVPLSYFTDGDDVILVASNYGQPNHPSWYYNLLKHPKCQLFADGRSDSGGCFLARSTDGADHDRLFALVERYASNFTSYAANTNGIRTIPVLRLTPDRR</sequence>
<evidence type="ECO:0000256" key="1">
    <source>
        <dbReference type="ARBA" id="ARBA00008710"/>
    </source>
</evidence>
<protein>
    <submittedName>
        <fullName evidence="5">Nitroreductase family deazaflavin-dependent oxidoreductase</fullName>
    </submittedName>
</protein>
<evidence type="ECO:0000259" key="4">
    <source>
        <dbReference type="Pfam" id="PF02720"/>
    </source>
</evidence>
<proteinExistence type="inferred from homology"/>